<dbReference type="Proteomes" id="UP000256913">
    <property type="component" value="Unassembled WGS sequence"/>
</dbReference>
<protein>
    <submittedName>
        <fullName evidence="2">Putative acetyltransferase</fullName>
    </submittedName>
</protein>
<dbReference type="InterPro" id="IPR016181">
    <property type="entry name" value="Acyl_CoA_acyltransferase"/>
</dbReference>
<dbReference type="SUPFAM" id="SSF55729">
    <property type="entry name" value="Acyl-CoA N-acyltransferases (Nat)"/>
    <property type="match status" value="1"/>
</dbReference>
<name>A0A3D9ZSH2_9ACTN</name>
<dbReference type="PROSITE" id="PS51186">
    <property type="entry name" value="GNAT"/>
    <property type="match status" value="1"/>
</dbReference>
<dbReference type="OrthoDB" id="9797989at2"/>
<evidence type="ECO:0000313" key="3">
    <source>
        <dbReference type="Proteomes" id="UP000256913"/>
    </source>
</evidence>
<dbReference type="InterPro" id="IPR000182">
    <property type="entry name" value="GNAT_dom"/>
</dbReference>
<accession>A0A3D9ZSH2</accession>
<gene>
    <name evidence="2" type="ORF">DFJ67_6399</name>
</gene>
<organism evidence="2 3">
    <name type="scientific">Asanoa ferruginea</name>
    <dbReference type="NCBI Taxonomy" id="53367"/>
    <lineage>
        <taxon>Bacteria</taxon>
        <taxon>Bacillati</taxon>
        <taxon>Actinomycetota</taxon>
        <taxon>Actinomycetes</taxon>
        <taxon>Micromonosporales</taxon>
        <taxon>Micromonosporaceae</taxon>
        <taxon>Asanoa</taxon>
    </lineage>
</organism>
<comment type="caution">
    <text evidence="2">The sequence shown here is derived from an EMBL/GenBank/DDBJ whole genome shotgun (WGS) entry which is preliminary data.</text>
</comment>
<proteinExistence type="predicted"/>
<evidence type="ECO:0000259" key="1">
    <source>
        <dbReference type="PROSITE" id="PS51186"/>
    </source>
</evidence>
<dbReference type="RefSeq" id="WP_116071812.1">
    <property type="nucleotide sequence ID" value="NZ_BONB01000059.1"/>
</dbReference>
<feature type="domain" description="N-acetyltransferase" evidence="1">
    <location>
        <begin position="38"/>
        <end position="185"/>
    </location>
</feature>
<keyword evidence="3" id="KW-1185">Reference proteome</keyword>
<dbReference type="GO" id="GO:0016747">
    <property type="term" value="F:acyltransferase activity, transferring groups other than amino-acyl groups"/>
    <property type="evidence" value="ECO:0007669"/>
    <property type="project" value="InterPro"/>
</dbReference>
<evidence type="ECO:0000313" key="2">
    <source>
        <dbReference type="EMBL" id="REG00347.1"/>
    </source>
</evidence>
<dbReference type="PANTHER" id="PTHR39173">
    <property type="entry name" value="ACETYLTRANSFERASE"/>
    <property type="match status" value="1"/>
</dbReference>
<dbReference type="Gene3D" id="3.40.630.30">
    <property type="match status" value="1"/>
</dbReference>
<reference evidence="2 3" key="1">
    <citation type="submission" date="2018-08" db="EMBL/GenBank/DDBJ databases">
        <title>Sequencing the genomes of 1000 actinobacteria strains.</title>
        <authorList>
            <person name="Klenk H.-P."/>
        </authorList>
    </citation>
    <scope>NUCLEOTIDE SEQUENCE [LARGE SCALE GENOMIC DNA]</scope>
    <source>
        <strain evidence="2 3">DSM 44099</strain>
    </source>
</reference>
<dbReference type="Pfam" id="PF13302">
    <property type="entry name" value="Acetyltransf_3"/>
    <property type="match status" value="1"/>
</dbReference>
<dbReference type="PANTHER" id="PTHR39173:SF1">
    <property type="entry name" value="ACETYLTRANSFERASE"/>
    <property type="match status" value="1"/>
</dbReference>
<dbReference type="EMBL" id="QUMQ01000001">
    <property type="protein sequence ID" value="REG00347.1"/>
    <property type="molecule type" value="Genomic_DNA"/>
</dbReference>
<dbReference type="AlphaFoldDB" id="A0A3D9ZSH2"/>
<keyword evidence="2" id="KW-0808">Transferase</keyword>
<sequence>MPELLPPTVAVHRSFLAGMTEFQAEGRGAADDQSMIGAEIRAYRDSWHNPEVFAEYTAWLRAQALEESPRPPTHVPSTTLWWVDGDAYLGRLAIRHRLNDSLRELGGHIGYDVRPSARLRGHATAMLAAALPIAEALGIDSVLVTCDVDNVGSRRVIESNGGVFDDERSGKLRFWVPTAPVGSAR</sequence>